<evidence type="ECO:0000256" key="1">
    <source>
        <dbReference type="SAM" id="SignalP"/>
    </source>
</evidence>
<name>A0ABQ6YBP5_9GAMM</name>
<accession>A0ABQ6YBP5</accession>
<sequence>MNSKGKGLWGLSPLVVAVALAACGGDNDRRPATGDGDFQTAPLLVMHNGGDSVGRIDRLDGDLNVVATFNAGANEGIALDRLGNLYAADDSSGAPSRLQALHRIAGRQDGSSPNAALDRDFEAAGSMTLKGIAIAHEAGLVMAANTGGNSIEVYGTAAGAGAVPLASTALAGNAWDLAYDEAADRLFLAMTNGTVIVIDDYVEGGFMGTPARTITPDSAGSVSNIHGIAYRADTDTLVITDVGDAAVADDGRLYVIEGAASADGMVTPARTLAGPATSLGNPVDLILDGDTAYIAEKSNDAVLIYRNVFSGESGDVAPDRIVDSTKPESLALVLSPDIGADLSDIDTVGTVFTGLAVTSNPPAAPGDPDVLILDTGLTAPQRAFTSGLDRESLAFNPLGDAYVSYDTGVGVINRLASGRDGETFSHSRDRVIEGGNTGLSAPKGFDVADGPGWVLVADQGDPAVRVFGAQAGGDVAPLFTTTLSVAPWDLDYDPDGDRLYVALTDGTVAVFDSFSLARGADGPDRVIIPAEGGTAFAAPTNLHGIVHVAASDQLIVSDVGSGTNPTDGKLYVLDNASSADDITNVSVRIDDNDNNAVGNTLLGNPVDIAFDGQHLYVAEKSQGKVLRFDHILDSTGGDVAPSVSYDQASPESVSLITVLPGNTPE</sequence>
<organism evidence="2 3">
    <name type="scientific">Alcanivorax xiamenensis</name>
    <dbReference type="NCBI Taxonomy" id="1177156"/>
    <lineage>
        <taxon>Bacteria</taxon>
        <taxon>Pseudomonadati</taxon>
        <taxon>Pseudomonadota</taxon>
        <taxon>Gammaproteobacteria</taxon>
        <taxon>Oceanospirillales</taxon>
        <taxon>Alcanivoracaceae</taxon>
        <taxon>Alcanivorax</taxon>
    </lineage>
</organism>
<gene>
    <name evidence="2" type="ORF">A6D6_01007</name>
</gene>
<dbReference type="Proteomes" id="UP000771797">
    <property type="component" value="Unassembled WGS sequence"/>
</dbReference>
<reference evidence="2 3" key="1">
    <citation type="submission" date="2012-09" db="EMBL/GenBank/DDBJ databases">
        <title>Genome Sequence of alkane-degrading Bacterium Alcanivorax sp. 6-D-6.</title>
        <authorList>
            <person name="Lai Q."/>
            <person name="Shao Z."/>
        </authorList>
    </citation>
    <scope>NUCLEOTIDE SEQUENCE [LARGE SCALE GENOMIC DNA]</scope>
    <source>
        <strain evidence="2 3">6-D-6</strain>
    </source>
</reference>
<dbReference type="SUPFAM" id="SSF75011">
    <property type="entry name" value="3-carboxy-cis,cis-mucoante lactonizing enzyme"/>
    <property type="match status" value="1"/>
</dbReference>
<comment type="caution">
    <text evidence="2">The sequence shown here is derived from an EMBL/GenBank/DDBJ whole genome shotgun (WGS) entry which is preliminary data.</text>
</comment>
<dbReference type="InterPro" id="IPR015943">
    <property type="entry name" value="WD40/YVTN_repeat-like_dom_sf"/>
</dbReference>
<feature type="chain" id="PRO_5046304776" evidence="1">
    <location>
        <begin position="22"/>
        <end position="665"/>
    </location>
</feature>
<dbReference type="SUPFAM" id="SSF63825">
    <property type="entry name" value="YWTD domain"/>
    <property type="match status" value="1"/>
</dbReference>
<protein>
    <submittedName>
        <fullName evidence="2">NHL repeat containing protein</fullName>
    </submittedName>
</protein>
<keyword evidence="3" id="KW-1185">Reference proteome</keyword>
<dbReference type="Gene3D" id="2.130.10.10">
    <property type="entry name" value="YVTN repeat-like/Quinoprotein amine dehydrogenase"/>
    <property type="match status" value="1"/>
</dbReference>
<dbReference type="EMBL" id="AQPF01000004">
    <property type="protein sequence ID" value="KAF0807455.1"/>
    <property type="molecule type" value="Genomic_DNA"/>
</dbReference>
<evidence type="ECO:0000313" key="3">
    <source>
        <dbReference type="Proteomes" id="UP000771797"/>
    </source>
</evidence>
<dbReference type="RefSeq" id="WP_159660118.1">
    <property type="nucleotide sequence ID" value="NZ_AQPF01000004.1"/>
</dbReference>
<proteinExistence type="predicted"/>
<evidence type="ECO:0000313" key="2">
    <source>
        <dbReference type="EMBL" id="KAF0807455.1"/>
    </source>
</evidence>
<keyword evidence="1" id="KW-0732">Signal</keyword>
<dbReference type="PROSITE" id="PS51257">
    <property type="entry name" value="PROKAR_LIPOPROTEIN"/>
    <property type="match status" value="1"/>
</dbReference>
<feature type="signal peptide" evidence="1">
    <location>
        <begin position="1"/>
        <end position="21"/>
    </location>
</feature>